<dbReference type="AlphaFoldDB" id="A0A2U8W8J8"/>
<evidence type="ECO:0000313" key="1">
    <source>
        <dbReference type="EMBL" id="AWN42359.1"/>
    </source>
</evidence>
<organism evidence="1 2">
    <name type="scientific">Methylobacterium durans</name>
    <dbReference type="NCBI Taxonomy" id="2202825"/>
    <lineage>
        <taxon>Bacteria</taxon>
        <taxon>Pseudomonadati</taxon>
        <taxon>Pseudomonadota</taxon>
        <taxon>Alphaproteobacteria</taxon>
        <taxon>Hyphomicrobiales</taxon>
        <taxon>Methylobacteriaceae</taxon>
        <taxon>Methylobacterium</taxon>
    </lineage>
</organism>
<proteinExistence type="predicted"/>
<reference evidence="2" key="1">
    <citation type="submission" date="2018-05" db="EMBL/GenBank/DDBJ databases">
        <title>Complete Genome Sequence of Methylobacterium sp. 17SD2-17.</title>
        <authorList>
            <person name="Srinivasan S."/>
        </authorList>
    </citation>
    <scope>NUCLEOTIDE SEQUENCE [LARGE SCALE GENOMIC DNA]</scope>
    <source>
        <strain evidence="2">17SD2-17</strain>
    </source>
</reference>
<dbReference type="Proteomes" id="UP000245926">
    <property type="component" value="Chromosome"/>
</dbReference>
<sequence>MAALVYTRLQDHPRETYFATSGALIVGRIDCISADPATEQWGWGMSLDIGALPFRRGGVAGSRSEAAACLDEAWEQWKHWAGLRDLDVIEP</sequence>
<gene>
    <name evidence="1" type="ORF">DK389_19985</name>
</gene>
<dbReference type="RefSeq" id="WP_109892162.1">
    <property type="nucleotide sequence ID" value="NZ_CP029550.1"/>
</dbReference>
<dbReference type="OrthoDB" id="7995886at2"/>
<name>A0A2U8W8J8_9HYPH</name>
<dbReference type="KEGG" id="mets:DK389_19985"/>
<keyword evidence="2" id="KW-1185">Reference proteome</keyword>
<protein>
    <submittedName>
        <fullName evidence="1">Uncharacterized protein</fullName>
    </submittedName>
</protein>
<accession>A0A2U8W8J8</accession>
<dbReference type="EMBL" id="CP029550">
    <property type="protein sequence ID" value="AWN42359.1"/>
    <property type="molecule type" value="Genomic_DNA"/>
</dbReference>
<evidence type="ECO:0000313" key="2">
    <source>
        <dbReference type="Proteomes" id="UP000245926"/>
    </source>
</evidence>